<accession>A0A6M8HUJ6</accession>
<reference evidence="2 3" key="1">
    <citation type="journal article" date="2014" name="World J. Microbiol. Biotechnol.">
        <title>Biodiversity and physiological characteristics of Antarctic and Arctic lichens-associated bacteria.</title>
        <authorList>
            <person name="Lee Y.M."/>
            <person name="Kim E.H."/>
            <person name="Lee H.K."/>
            <person name="Hong S.G."/>
        </authorList>
    </citation>
    <scope>NUCLEOTIDE SEQUENCE [LARGE SCALE GENOMIC DNA]</scope>
    <source>
        <strain evidence="2 3">PAMC 26569</strain>
    </source>
</reference>
<dbReference type="Gene3D" id="3.40.50.720">
    <property type="entry name" value="NAD(P)-binding Rossmann-like Domain"/>
    <property type="match status" value="1"/>
</dbReference>
<dbReference type="PANTHER" id="PTHR45033">
    <property type="match status" value="1"/>
</dbReference>
<dbReference type="KEGG" id="lck:HN018_19050"/>
<dbReference type="Gene3D" id="3.90.180.10">
    <property type="entry name" value="Medium-chain alcohol dehydrogenases, catalytic domain"/>
    <property type="match status" value="1"/>
</dbReference>
<protein>
    <submittedName>
        <fullName evidence="2">NAD(P)-dependent alcohol dehydrogenase</fullName>
    </submittedName>
</protein>
<dbReference type="CDD" id="cd08276">
    <property type="entry name" value="MDR7"/>
    <property type="match status" value="1"/>
</dbReference>
<evidence type="ECO:0000259" key="1">
    <source>
        <dbReference type="SMART" id="SM00829"/>
    </source>
</evidence>
<dbReference type="GO" id="GO:0016491">
    <property type="term" value="F:oxidoreductase activity"/>
    <property type="evidence" value="ECO:0007669"/>
    <property type="project" value="InterPro"/>
</dbReference>
<dbReference type="Pfam" id="PF08240">
    <property type="entry name" value="ADH_N"/>
    <property type="match status" value="1"/>
</dbReference>
<dbReference type="SUPFAM" id="SSF50129">
    <property type="entry name" value="GroES-like"/>
    <property type="match status" value="1"/>
</dbReference>
<sequence>MKLIELTAPRLDAFRTASRPTPRPAHGEVLVRLRAASLNFLDIAVATGAYPGPVFPMVPVADGAGEIAELGTGVDGWSVGDRVVPHFMPDWQDGTLTPSLFGARRGVTRPGSLAEYVVVPAASLVSIPEHLSFAEASTLPIAATTAWRAVRSAKLGPHSTALLLGTGGVSIFALQFAKAHGARVIVTSSSDEKLERARGLGADLTINYRDIPDWNTEALRLTGGSGADLVLETGGTETFPRSVDAAALAGTVFVIGFLTGTQPTIDVLPIMEKELRIQGNNTGPVAALRAAAAAIARHRLVPVIDQSFAMDDVAEAYAHLAAGGRHFGKLVITID</sequence>
<dbReference type="Proteomes" id="UP000500767">
    <property type="component" value="Chromosome"/>
</dbReference>
<dbReference type="AlphaFoldDB" id="A0A6M8HUJ6"/>
<evidence type="ECO:0000313" key="2">
    <source>
        <dbReference type="EMBL" id="QKE91847.1"/>
    </source>
</evidence>
<dbReference type="SMART" id="SM00829">
    <property type="entry name" value="PKS_ER"/>
    <property type="match status" value="1"/>
</dbReference>
<evidence type="ECO:0000313" key="3">
    <source>
        <dbReference type="Proteomes" id="UP000500767"/>
    </source>
</evidence>
<dbReference type="InterPro" id="IPR013149">
    <property type="entry name" value="ADH-like_C"/>
</dbReference>
<name>A0A6M8HUJ6_9PROT</name>
<feature type="domain" description="Enoyl reductase (ER)" evidence="1">
    <location>
        <begin position="9"/>
        <end position="332"/>
    </location>
</feature>
<dbReference type="InterPro" id="IPR011032">
    <property type="entry name" value="GroES-like_sf"/>
</dbReference>
<dbReference type="RefSeq" id="WP_171835792.1">
    <property type="nucleotide sequence ID" value="NZ_CP053708.1"/>
</dbReference>
<organism evidence="2 3">
    <name type="scientific">Lichenicola cladoniae</name>
    <dbReference type="NCBI Taxonomy" id="1484109"/>
    <lineage>
        <taxon>Bacteria</taxon>
        <taxon>Pseudomonadati</taxon>
        <taxon>Pseudomonadota</taxon>
        <taxon>Alphaproteobacteria</taxon>
        <taxon>Acetobacterales</taxon>
        <taxon>Acetobacteraceae</taxon>
        <taxon>Lichenicola</taxon>
    </lineage>
</organism>
<gene>
    <name evidence="2" type="ORF">HN018_19050</name>
</gene>
<dbReference type="InterPro" id="IPR013154">
    <property type="entry name" value="ADH-like_N"/>
</dbReference>
<dbReference type="InterPro" id="IPR020843">
    <property type="entry name" value="ER"/>
</dbReference>
<dbReference type="PANTHER" id="PTHR45033:SF2">
    <property type="entry name" value="ZINC-TYPE ALCOHOL DEHYDROGENASE-LIKE PROTEIN C1773.06C"/>
    <property type="match status" value="1"/>
</dbReference>
<keyword evidence="3" id="KW-1185">Reference proteome</keyword>
<proteinExistence type="predicted"/>
<dbReference type="Pfam" id="PF00107">
    <property type="entry name" value="ADH_zinc_N"/>
    <property type="match status" value="1"/>
</dbReference>
<dbReference type="InterPro" id="IPR036291">
    <property type="entry name" value="NAD(P)-bd_dom_sf"/>
</dbReference>
<dbReference type="SUPFAM" id="SSF51735">
    <property type="entry name" value="NAD(P)-binding Rossmann-fold domains"/>
    <property type="match status" value="1"/>
</dbReference>
<dbReference type="EMBL" id="CP053708">
    <property type="protein sequence ID" value="QKE91847.1"/>
    <property type="molecule type" value="Genomic_DNA"/>
</dbReference>
<dbReference type="InterPro" id="IPR052711">
    <property type="entry name" value="Zinc_ADH-like"/>
</dbReference>